<name>M0LYZ4_9EURY</name>
<feature type="region of interest" description="Disordered" evidence="1">
    <location>
        <begin position="251"/>
        <end position="275"/>
    </location>
</feature>
<dbReference type="AlphaFoldDB" id="M0LYZ4"/>
<sequence>MGGITLAPSASTTATAPREGFCSARPELEYEWISGRPETGSATDRTADGATTMTGVYERALGAAADDLHPKVRERYSVDPTDDTIGVGRGRMDITRGTHVLPALYPMTALNLLFPEAGHDVPFTVRTAGFEEGGHEALATIREFEFREKRRRFDSLTVWDADRERLFDFLGTGGRLVSELHPRVEAGVLVVESGAQWLRVGDQYLRFPEPLAASVEVRDRYDETGERYHVDATIENPLAGHILSYRGTFTQGSESASTVPDDLRPTRGIERLPSG</sequence>
<protein>
    <recommendedName>
        <fullName evidence="2">DUF4166 domain-containing protein</fullName>
    </recommendedName>
</protein>
<feature type="compositionally biased region" description="Basic and acidic residues" evidence="1">
    <location>
        <begin position="261"/>
        <end position="275"/>
    </location>
</feature>
<organism evidence="3 4">
    <name type="scientific">Halococcus hamelinensis 100A6</name>
    <dbReference type="NCBI Taxonomy" id="1132509"/>
    <lineage>
        <taxon>Archaea</taxon>
        <taxon>Methanobacteriati</taxon>
        <taxon>Methanobacteriota</taxon>
        <taxon>Stenosarchaea group</taxon>
        <taxon>Halobacteria</taxon>
        <taxon>Halobacteriales</taxon>
        <taxon>Halococcaceae</taxon>
        <taxon>Halococcus</taxon>
    </lineage>
</organism>
<dbReference type="Proteomes" id="UP000011566">
    <property type="component" value="Unassembled WGS sequence"/>
</dbReference>
<feature type="domain" description="DUF4166" evidence="2">
    <location>
        <begin position="68"/>
        <end position="249"/>
    </location>
</feature>
<keyword evidence="4" id="KW-1185">Reference proteome</keyword>
<accession>M0LYZ4</accession>
<dbReference type="eggNOG" id="arCOG11972">
    <property type="taxonomic scope" value="Archaea"/>
</dbReference>
<dbReference type="EMBL" id="AOMB01000023">
    <property type="protein sequence ID" value="EMA38797.1"/>
    <property type="molecule type" value="Genomic_DNA"/>
</dbReference>
<evidence type="ECO:0000313" key="4">
    <source>
        <dbReference type="Proteomes" id="UP000011566"/>
    </source>
</evidence>
<dbReference type="InterPro" id="IPR025311">
    <property type="entry name" value="DUF4166"/>
</dbReference>
<reference evidence="3 4" key="1">
    <citation type="journal article" date="2014" name="PLoS Genet.">
        <title>Phylogenetically driven sequencing of extremely halophilic archaea reveals strategies for static and dynamic osmo-response.</title>
        <authorList>
            <person name="Becker E.A."/>
            <person name="Seitzer P.M."/>
            <person name="Tritt A."/>
            <person name="Larsen D."/>
            <person name="Krusor M."/>
            <person name="Yao A.I."/>
            <person name="Wu D."/>
            <person name="Madern D."/>
            <person name="Eisen J.A."/>
            <person name="Darling A.E."/>
            <person name="Facciotti M.T."/>
        </authorList>
    </citation>
    <scope>NUCLEOTIDE SEQUENCE [LARGE SCALE GENOMIC DNA]</scope>
    <source>
        <strain evidence="3 4">100A6</strain>
    </source>
</reference>
<evidence type="ECO:0000256" key="1">
    <source>
        <dbReference type="SAM" id="MobiDB-lite"/>
    </source>
</evidence>
<proteinExistence type="predicted"/>
<dbReference type="PATRIC" id="fig|1132509.6.peg.1867"/>
<comment type="caution">
    <text evidence="3">The sequence shown here is derived from an EMBL/GenBank/DDBJ whole genome shotgun (WGS) entry which is preliminary data.</text>
</comment>
<gene>
    <name evidence="3" type="ORF">C447_08243</name>
</gene>
<evidence type="ECO:0000313" key="3">
    <source>
        <dbReference type="EMBL" id="EMA38797.1"/>
    </source>
</evidence>
<dbReference type="Pfam" id="PF13761">
    <property type="entry name" value="DUF4166"/>
    <property type="match status" value="1"/>
</dbReference>
<evidence type="ECO:0000259" key="2">
    <source>
        <dbReference type="Pfam" id="PF13761"/>
    </source>
</evidence>